<dbReference type="PANTHER" id="PTHR11679">
    <property type="entry name" value="VESICLE PROTEIN SORTING-ASSOCIATED"/>
    <property type="match status" value="1"/>
</dbReference>
<dbReference type="EMBL" id="AC147812">
    <property type="protein sequence ID" value="AAX93012.1"/>
    <property type="molecule type" value="Genomic_DNA"/>
</dbReference>
<feature type="compositionally biased region" description="Acidic residues" evidence="2">
    <location>
        <begin position="682"/>
        <end position="697"/>
    </location>
</feature>
<dbReference type="SUPFAM" id="SSF56815">
    <property type="entry name" value="Sec1/munc18-like (SM) proteins"/>
    <property type="match status" value="2"/>
</dbReference>
<dbReference type="AlphaFoldDB" id="Q53JG6"/>
<reference evidence="4" key="2">
    <citation type="journal article" date="2008" name="Nucleic Acids Res.">
        <title>The rice annotation project database (RAP-DB): 2008 update.</title>
        <authorList>
            <consortium name="The rice annotation project (RAP)"/>
        </authorList>
    </citation>
    <scope>GENOME REANNOTATION</scope>
    <source>
        <strain evidence="4">cv. Nipponbare</strain>
    </source>
</reference>
<evidence type="ECO:0008006" key="5">
    <source>
        <dbReference type="Google" id="ProtNLM"/>
    </source>
</evidence>
<sequence>MGSVDLIAACLDSIRQIGDEIADALVYLDAGTLEAFQFIGAFPLLLELGARAICSLENASPLDAAAEWHSSFAHPARKIVVITSRLLSDAHRYILRCLGNHGTISHCTVLTAISEVGHSAYVDSPFGPDAFREYETLLTQDHEELLKKYEKSDEHKDTTFYTGKDFTSDGGRYSNWESGVHYGSNSESSPTKKDLFADESSQLETKGKRLSVTVTHFPMIFSPISSRTFVLPSEGTMAESCLSNHHEDSLSPGLPPISTGRSFDGDEIPPGVTLTAQFLYHLASKMDLKLDIFSLGDTSKVIGKLMMDMSSLYDVGRNKRSAGLLIVDRTLDLLTPCFHGDSFLDRMLSSLTRKEGTSSYFVSKNPQTPSKHSEATVKRIPLDIKVPFEKVFSKEEPKSRTSMLPESIMSFVSGWNSAEVESEVTWLPDYADKAHDDKLSSQHGSLNGSFLSNYAGVCYLESLLDRGAKDGLMLIKKWLMEALQHEKLSFPSKGRQGAASVSELHSMVQMLSRDQLSLVRNRGVIQLALAAEMALQEPQSSRWDAFTSAERILSVTSAETTQSLASELRDFINTSTSVESHKQANKTESSQGLLSFQDVLLLTIIGYILAGENFPTSIAGGPFSWEDERSLKDIVVDSILDRPSSVKLRFLVGLENELEAKARPKDGDKSNDSIEASKSTDDFDDQWDSWGDDDDNTDDQKDEAYGDMQLKLEVRDRVDQLFKFFHNLSSMRLRNQTLGEGLAALSRFETDIYSRKGLLYKLLLAVLARYDIPGLEYHSSAVGRLFKSGLGRFGLGQSKPSFGDQSILIVFVVGGINALECTGSVALSEPSVGTRFLSSKYQVREVMKAISDSSRPDVELILGGTTLLTPDDMFELMLGSSSFRVEATIEVAISELVSGFDLSVRCDLPMLEGHGEVQLFSGIIGEPCSLRRFVMAFSLDIVMHLKFIHGRSKGLQFC</sequence>
<dbReference type="Proteomes" id="UP000000763">
    <property type="component" value="Chromosome 11"/>
</dbReference>
<accession>Q53JG6</accession>
<proteinExistence type="inferred from homology"/>
<dbReference type="InterPro" id="IPR036045">
    <property type="entry name" value="Sec1-like_sf"/>
</dbReference>
<protein>
    <recommendedName>
        <fullName evidence="5">Sec1 family domain-containing protein MIP3</fullName>
    </recommendedName>
</protein>
<gene>
    <name evidence="3" type="ordered locus">LOC_Os11g06810</name>
</gene>
<evidence type="ECO:0000313" key="4">
    <source>
        <dbReference type="Proteomes" id="UP000000763"/>
    </source>
</evidence>
<dbReference type="InterPro" id="IPR001619">
    <property type="entry name" value="Sec1-like"/>
</dbReference>
<evidence type="ECO:0000256" key="2">
    <source>
        <dbReference type="SAM" id="MobiDB-lite"/>
    </source>
</evidence>
<organism evidence="3 4">
    <name type="scientific">Oryza sativa subsp. japonica</name>
    <name type="common">Rice</name>
    <dbReference type="NCBI Taxonomy" id="39947"/>
    <lineage>
        <taxon>Eukaryota</taxon>
        <taxon>Viridiplantae</taxon>
        <taxon>Streptophyta</taxon>
        <taxon>Embryophyta</taxon>
        <taxon>Tracheophyta</taxon>
        <taxon>Spermatophyta</taxon>
        <taxon>Magnoliopsida</taxon>
        <taxon>Liliopsida</taxon>
        <taxon>Poales</taxon>
        <taxon>Poaceae</taxon>
        <taxon>BOP clade</taxon>
        <taxon>Oryzoideae</taxon>
        <taxon>Oryzeae</taxon>
        <taxon>Oryzinae</taxon>
        <taxon>Oryza</taxon>
        <taxon>Oryza sativa</taxon>
    </lineage>
</organism>
<name>Q53JG6_ORYSJ</name>
<comment type="similarity">
    <text evidence="1">Belongs to the STXBP/unc-18/SEC1 family.</text>
</comment>
<feature type="region of interest" description="Disordered" evidence="2">
    <location>
        <begin position="662"/>
        <end position="702"/>
    </location>
</feature>
<dbReference type="GO" id="GO:0016192">
    <property type="term" value="P:vesicle-mediated transport"/>
    <property type="evidence" value="ECO:0007669"/>
    <property type="project" value="InterPro"/>
</dbReference>
<feature type="compositionally biased region" description="Basic and acidic residues" evidence="2">
    <location>
        <begin position="662"/>
        <end position="672"/>
    </location>
</feature>
<evidence type="ECO:0000313" key="3">
    <source>
        <dbReference type="EMBL" id="AAX93012.1"/>
    </source>
</evidence>
<reference evidence="4" key="1">
    <citation type="journal article" date="2005" name="Nature">
        <title>The map-based sequence of the rice genome.</title>
        <authorList>
            <consortium name="International rice genome sequencing project (IRGSP)"/>
            <person name="Matsumoto T."/>
            <person name="Wu J."/>
            <person name="Kanamori H."/>
            <person name="Katayose Y."/>
            <person name="Fujisawa M."/>
            <person name="Namiki N."/>
            <person name="Mizuno H."/>
            <person name="Yamamoto K."/>
            <person name="Antonio B.A."/>
            <person name="Baba T."/>
            <person name="Sakata K."/>
            <person name="Nagamura Y."/>
            <person name="Aoki H."/>
            <person name="Arikawa K."/>
            <person name="Arita K."/>
            <person name="Bito T."/>
            <person name="Chiden Y."/>
            <person name="Fujitsuka N."/>
            <person name="Fukunaka R."/>
            <person name="Hamada M."/>
            <person name="Harada C."/>
            <person name="Hayashi A."/>
            <person name="Hijishita S."/>
            <person name="Honda M."/>
            <person name="Hosokawa S."/>
            <person name="Ichikawa Y."/>
            <person name="Idonuma A."/>
            <person name="Iijima M."/>
            <person name="Ikeda M."/>
            <person name="Ikeno M."/>
            <person name="Ito K."/>
            <person name="Ito S."/>
            <person name="Ito T."/>
            <person name="Ito Y."/>
            <person name="Ito Y."/>
            <person name="Iwabuchi A."/>
            <person name="Kamiya K."/>
            <person name="Karasawa W."/>
            <person name="Kurita K."/>
            <person name="Katagiri S."/>
            <person name="Kikuta A."/>
            <person name="Kobayashi H."/>
            <person name="Kobayashi N."/>
            <person name="Machita K."/>
            <person name="Maehara T."/>
            <person name="Masukawa M."/>
            <person name="Mizubayashi T."/>
            <person name="Mukai Y."/>
            <person name="Nagasaki H."/>
            <person name="Nagata Y."/>
            <person name="Naito S."/>
            <person name="Nakashima M."/>
            <person name="Nakama Y."/>
            <person name="Nakamichi Y."/>
            <person name="Nakamura M."/>
            <person name="Meguro A."/>
            <person name="Negishi M."/>
            <person name="Ohta I."/>
            <person name="Ohta T."/>
            <person name="Okamoto M."/>
            <person name="Ono N."/>
            <person name="Saji S."/>
            <person name="Sakaguchi M."/>
            <person name="Sakai K."/>
            <person name="Shibata M."/>
            <person name="Shimokawa T."/>
            <person name="Song J."/>
            <person name="Takazaki Y."/>
            <person name="Terasawa K."/>
            <person name="Tsugane M."/>
            <person name="Tsuji K."/>
            <person name="Ueda S."/>
            <person name="Waki K."/>
            <person name="Yamagata H."/>
            <person name="Yamamoto M."/>
            <person name="Yamamoto S."/>
            <person name="Yamane H."/>
            <person name="Yoshiki S."/>
            <person name="Yoshihara R."/>
            <person name="Yukawa K."/>
            <person name="Zhong H."/>
            <person name="Yano M."/>
            <person name="Yuan Q."/>
            <person name="Ouyang S."/>
            <person name="Liu J."/>
            <person name="Jones K.M."/>
            <person name="Gansberger K."/>
            <person name="Moffat K."/>
            <person name="Hill J."/>
            <person name="Bera J."/>
            <person name="Fadrosh D."/>
            <person name="Jin S."/>
            <person name="Johri S."/>
            <person name="Kim M."/>
            <person name="Overton L."/>
            <person name="Reardon M."/>
            <person name="Tsitrin T."/>
            <person name="Vuong H."/>
            <person name="Weaver B."/>
            <person name="Ciecko A."/>
            <person name="Tallon L."/>
            <person name="Jackson J."/>
            <person name="Pai G."/>
            <person name="Aken S.V."/>
            <person name="Utterback T."/>
            <person name="Reidmuller S."/>
            <person name="Feldblyum T."/>
            <person name="Hsiao J."/>
            <person name="Zismann V."/>
            <person name="Iobst S."/>
            <person name="de Vazeille A.R."/>
            <person name="Buell C.R."/>
            <person name="Ying K."/>
            <person name="Li Y."/>
            <person name="Lu T."/>
            <person name="Huang Y."/>
            <person name="Zhao Q."/>
            <person name="Feng Q."/>
            <person name="Zhang L."/>
            <person name="Zhu J."/>
            <person name="Weng Q."/>
            <person name="Mu J."/>
            <person name="Lu Y."/>
            <person name="Fan D."/>
            <person name="Liu Y."/>
            <person name="Guan J."/>
            <person name="Zhang Y."/>
            <person name="Yu S."/>
            <person name="Liu X."/>
            <person name="Zhang Y."/>
            <person name="Hong G."/>
            <person name="Han B."/>
            <person name="Choisne N."/>
            <person name="Demange N."/>
            <person name="Orjeda G."/>
            <person name="Samain S."/>
            <person name="Cattolico L."/>
            <person name="Pelletier E."/>
            <person name="Couloux A."/>
            <person name="Segurens B."/>
            <person name="Wincker P."/>
            <person name="D'Hont A."/>
            <person name="Scarpelli C."/>
            <person name="Weissenbach J."/>
            <person name="Salanoubat M."/>
            <person name="Quetier F."/>
            <person name="Yu Y."/>
            <person name="Kim H.R."/>
            <person name="Rambo T."/>
            <person name="Currie J."/>
            <person name="Collura K."/>
            <person name="Luo M."/>
            <person name="Yang T."/>
            <person name="Ammiraju J.S.S."/>
            <person name="Engler F."/>
            <person name="Soderlund C."/>
            <person name="Wing R.A."/>
            <person name="Palmer L.E."/>
            <person name="de la Bastide M."/>
            <person name="Spiegel L."/>
            <person name="Nascimento L."/>
            <person name="Zutavern T."/>
            <person name="O'Shaughnessy A."/>
            <person name="Dike S."/>
            <person name="Dedhia N."/>
            <person name="Preston R."/>
            <person name="Balija V."/>
            <person name="McCombie W.R."/>
            <person name="Chow T."/>
            <person name="Chen H."/>
            <person name="Chung M."/>
            <person name="Chen C."/>
            <person name="Shaw J."/>
            <person name="Wu H."/>
            <person name="Hsiao K."/>
            <person name="Chao Y."/>
            <person name="Chu M."/>
            <person name="Cheng C."/>
            <person name="Hour A."/>
            <person name="Lee P."/>
            <person name="Lin S."/>
            <person name="Lin Y."/>
            <person name="Liou J."/>
            <person name="Liu S."/>
            <person name="Hsing Y."/>
            <person name="Raghuvanshi S."/>
            <person name="Mohanty A."/>
            <person name="Bharti A.K."/>
            <person name="Gaur A."/>
            <person name="Gupta V."/>
            <person name="Kumar D."/>
            <person name="Ravi V."/>
            <person name="Vij S."/>
            <person name="Kapur A."/>
            <person name="Khurana P."/>
            <person name="Khurana P."/>
            <person name="Khurana J.P."/>
            <person name="Tyagi A.K."/>
            <person name="Gaikwad K."/>
            <person name="Singh A."/>
            <person name="Dalal V."/>
            <person name="Srivastava S."/>
            <person name="Dixit A."/>
            <person name="Pal A.K."/>
            <person name="Ghazi I.A."/>
            <person name="Yadav M."/>
            <person name="Pandit A."/>
            <person name="Bhargava A."/>
            <person name="Sureshbabu K."/>
            <person name="Batra K."/>
            <person name="Sharma T.R."/>
            <person name="Mohapatra T."/>
            <person name="Singh N.K."/>
            <person name="Messing J."/>
            <person name="Nelson A.B."/>
            <person name="Fuks G."/>
            <person name="Kavchok S."/>
            <person name="Keizer G."/>
            <person name="Linton E."/>
            <person name="Llaca V."/>
            <person name="Song R."/>
            <person name="Tanyolac B."/>
            <person name="Young S."/>
            <person name="Ho-Il K."/>
            <person name="Hahn J.H."/>
            <person name="Sangsakoo G."/>
            <person name="Vanavichit A."/>
            <person name="de Mattos Luiz.A.T."/>
            <person name="Zimmer P.D."/>
            <person name="Malone G."/>
            <person name="Dellagostin O."/>
            <person name="de Oliveira A.C."/>
            <person name="Bevan M."/>
            <person name="Bancroft I."/>
            <person name="Minx P."/>
            <person name="Cordum H."/>
            <person name="Wilson R."/>
            <person name="Cheng Z."/>
            <person name="Jin W."/>
            <person name="Jiang J."/>
            <person name="Leong S.A."/>
            <person name="Iwama H."/>
            <person name="Gojobori T."/>
            <person name="Itoh T."/>
            <person name="Niimura Y."/>
            <person name="Fujii Y."/>
            <person name="Habara T."/>
            <person name="Sakai H."/>
            <person name="Sato Y."/>
            <person name="Wilson G."/>
            <person name="Kumar K."/>
            <person name="McCouch S."/>
            <person name="Juretic N."/>
            <person name="Hoen D."/>
            <person name="Wright S."/>
            <person name="Bruskiewich R."/>
            <person name="Bureau T."/>
            <person name="Miyao A."/>
            <person name="Hirochika H."/>
            <person name="Nishikawa T."/>
            <person name="Kadowaki K."/>
            <person name="Sugiura M."/>
            <person name="Burr B."/>
            <person name="Sasaki T."/>
        </authorList>
    </citation>
    <scope>NUCLEOTIDE SEQUENCE [LARGE SCALE GENOMIC DNA]</scope>
    <source>
        <strain evidence="4">cv. Nipponbare</strain>
    </source>
</reference>
<evidence type="ECO:0000256" key="1">
    <source>
        <dbReference type="ARBA" id="ARBA00009884"/>
    </source>
</evidence>